<dbReference type="EMBL" id="KB707114">
    <property type="protein sequence ID" value="EMR64210.1"/>
    <property type="molecule type" value="Genomic_DNA"/>
</dbReference>
<dbReference type="STRING" id="1287681.M7TC26"/>
<reference evidence="3" key="1">
    <citation type="journal article" date="2013" name="Genome Announc.">
        <title>Draft genome sequence of the grapevine dieback fungus Eutypa lata UCR-EL1.</title>
        <authorList>
            <person name="Blanco-Ulate B."/>
            <person name="Rolshausen P.E."/>
            <person name="Cantu D."/>
        </authorList>
    </citation>
    <scope>NUCLEOTIDE SEQUENCE [LARGE SCALE GENOMIC DNA]</scope>
    <source>
        <strain evidence="3">UCR-EL1</strain>
    </source>
</reference>
<dbReference type="HOGENOM" id="CLU_013869_4_0_1"/>
<organism evidence="2 3">
    <name type="scientific">Eutypa lata (strain UCR-EL1)</name>
    <name type="common">Grapevine dieback disease fungus</name>
    <name type="synonym">Eutypa armeniacae</name>
    <dbReference type="NCBI Taxonomy" id="1287681"/>
    <lineage>
        <taxon>Eukaryota</taxon>
        <taxon>Fungi</taxon>
        <taxon>Dikarya</taxon>
        <taxon>Ascomycota</taxon>
        <taxon>Pezizomycotina</taxon>
        <taxon>Sordariomycetes</taxon>
        <taxon>Xylariomycetidae</taxon>
        <taxon>Xylariales</taxon>
        <taxon>Diatrypaceae</taxon>
        <taxon>Eutypa</taxon>
    </lineage>
</organism>
<dbReference type="KEGG" id="ela:UCREL1_8866"/>
<evidence type="ECO:0000313" key="2">
    <source>
        <dbReference type="EMBL" id="EMR64210.1"/>
    </source>
</evidence>
<dbReference type="GO" id="GO:0003700">
    <property type="term" value="F:DNA-binding transcription factor activity"/>
    <property type="evidence" value="ECO:0007669"/>
    <property type="project" value="TreeGrafter"/>
</dbReference>
<sequence length="377" mass="41520">MDGDDVQDEGSSFPSPSQIYWAAASPQFSTGSGAGSERASDPRLVAACILTQYEHLSATLSAWAGHMNGFVKLLRLNHPEAASVSSHRRSGSAASHVVPQGIETIRPCFWYFVANDMEESFVSRRRTRVNTENLALWRAAGLPLDEGGRPTGHGLTPDPSTDPLRTEEVMAYGLLRLLCKVVNLYAIDSDAIAAVSLVRPAEEQSTQWRDVSSELDAWYNALPPTFQPDCILPLAAEDTSNPSRTHDLFSTEAWFSDHLCAVGIAYYHMARMLLLIQRPSSSLALGQGQEHLDLLRAYRELQDELRGSAKQIFAIALGTSDGGVRLRLLQPLYVAGRCLVDRQERKTLVELLNAIETESGVATGYRVRQLLDEWGVH</sequence>
<dbReference type="PANTHER" id="PTHR37534:SF9">
    <property type="entry name" value="ZN(II)2CYS6 TRANSCRIPTION FACTOR (EUROFUNG)"/>
    <property type="match status" value="1"/>
</dbReference>
<dbReference type="GO" id="GO:0045944">
    <property type="term" value="P:positive regulation of transcription by RNA polymerase II"/>
    <property type="evidence" value="ECO:0007669"/>
    <property type="project" value="TreeGrafter"/>
</dbReference>
<dbReference type="GO" id="GO:0000976">
    <property type="term" value="F:transcription cis-regulatory region binding"/>
    <property type="evidence" value="ECO:0007669"/>
    <property type="project" value="TreeGrafter"/>
</dbReference>
<dbReference type="OrthoDB" id="5418899at2759"/>
<dbReference type="GO" id="GO:0005634">
    <property type="term" value="C:nucleus"/>
    <property type="evidence" value="ECO:0007669"/>
    <property type="project" value="TreeGrafter"/>
</dbReference>
<dbReference type="PANTHER" id="PTHR37534">
    <property type="entry name" value="TRANSCRIPTIONAL ACTIVATOR PROTEIN UGA3"/>
    <property type="match status" value="1"/>
</dbReference>
<evidence type="ECO:0000256" key="1">
    <source>
        <dbReference type="ARBA" id="ARBA00023242"/>
    </source>
</evidence>
<gene>
    <name evidence="2" type="ORF">UCREL1_8866</name>
</gene>
<accession>M7TC26</accession>
<keyword evidence="3" id="KW-1185">Reference proteome</keyword>
<protein>
    <submittedName>
        <fullName evidence="2">Putative zn 2cys6 transcription factor protein</fullName>
    </submittedName>
</protein>
<evidence type="ECO:0000313" key="3">
    <source>
        <dbReference type="Proteomes" id="UP000012174"/>
    </source>
</evidence>
<keyword evidence="1" id="KW-0539">Nucleus</keyword>
<dbReference type="AlphaFoldDB" id="M7TC26"/>
<proteinExistence type="predicted"/>
<dbReference type="Proteomes" id="UP000012174">
    <property type="component" value="Unassembled WGS sequence"/>
</dbReference>
<name>M7TC26_EUTLA</name>
<dbReference type="eggNOG" id="ENOG502SI37">
    <property type="taxonomic scope" value="Eukaryota"/>
</dbReference>
<dbReference type="OMA" id="WYFVAND"/>